<evidence type="ECO:0000256" key="2">
    <source>
        <dbReference type="ARBA" id="ARBA00009810"/>
    </source>
</evidence>
<dbReference type="Gene3D" id="2.170.130.10">
    <property type="entry name" value="TonB-dependent receptor, plug domain"/>
    <property type="match status" value="1"/>
</dbReference>
<keyword evidence="5" id="KW-0410">Iron transport</keyword>
<evidence type="ECO:0000256" key="3">
    <source>
        <dbReference type="ARBA" id="ARBA00022448"/>
    </source>
</evidence>
<keyword evidence="8" id="KW-0408">Iron</keyword>
<dbReference type="PROSITE" id="PS52016">
    <property type="entry name" value="TONB_DEPENDENT_REC_3"/>
    <property type="match status" value="1"/>
</dbReference>
<comment type="caution">
    <text evidence="19">The sequence shown here is derived from an EMBL/GenBank/DDBJ whole genome shotgun (WGS) entry which is preliminary data.</text>
</comment>
<evidence type="ECO:0000259" key="17">
    <source>
        <dbReference type="Pfam" id="PF00593"/>
    </source>
</evidence>
<keyword evidence="7" id="KW-0732">Signal</keyword>
<sequence length="740" mass="79498">MNARKNFTPSTGKHHFPIPSTLGVAITAAIAMLSGIAIPVQAATGERDDSTIVVEAKDAEAVRGLVAGGMSARSSSTGLLGKKDVMDTPFNVSNMTSSFIENKQAQTLGQVVAHDASVRVSSSQGGLLDSYYIRGFPLNEGNLSDIAMNGVYGVAPNYQLMTDYIERVEVLKGPSALLYGLSPNSSVGGVINAVTKRPTTVGNLTRLTTSWQSDSQFTQHADISRVYALDNNNLLGVRFNGNYGYGDTVWDGSDKRTQVGALGLDFSSERFRATLDLITQHLKTRAPSRPYSFAAGVTVPDAPDGNTNISQPWGFWHSKDQSVLLHTEYDLADNVTWFTDLGGSSAHVSRLSEQVPQVTNNNGDVTRIGNSTSYLVNYRAAVSRYNLATGIRADVETGSVTHKLSAQTSYYRDRHATSSEIGPDLNTNIYNPVYMSPVDIAAPATISKRSSTALSGIALADTLGFWNDALQITGGLRYQQIKSDNFVPGNSAPSSSYDKNAITPMVGVVVKPWQHVSLYANYIEGLSKGDIAPANASNPGQVLAPYKSKQYEAGVKVDALGTISTLSVFQITKPSGALVNGTGSEFVTANEQRNRGIELDVVGSPREDLRLTGGVMLLDAELTKSVTPGAQGKRAPGTSRFQANAGVEYDLPFLRDLTLNANVIHNGKQNVNTINTQSIPSWTTVDFGARYKTRIYNAPTTFRADVLNAFDRNYWSGVTSFSTVSQGTPRTLMLSVAVDF</sequence>
<evidence type="ECO:0000256" key="6">
    <source>
        <dbReference type="ARBA" id="ARBA00022692"/>
    </source>
</evidence>
<keyword evidence="11 14" id="KW-0472">Membrane</keyword>
<dbReference type="EMBL" id="LXFV01000010">
    <property type="protein sequence ID" value="PKX86397.1"/>
    <property type="molecule type" value="Genomic_DNA"/>
</dbReference>
<accession>A0ABX4S779</accession>
<keyword evidence="4 14" id="KW-1134">Transmembrane beta strand</keyword>
<keyword evidence="13 14" id="KW-0998">Cell outer membrane</keyword>
<feature type="domain" description="TonB-dependent receptor-like beta-barrel" evidence="17">
    <location>
        <begin position="291"/>
        <end position="708"/>
    </location>
</feature>
<evidence type="ECO:0000256" key="11">
    <source>
        <dbReference type="ARBA" id="ARBA00023136"/>
    </source>
</evidence>
<evidence type="ECO:0000256" key="14">
    <source>
        <dbReference type="PROSITE-ProRule" id="PRU01360"/>
    </source>
</evidence>
<keyword evidence="6 14" id="KW-0812">Transmembrane</keyword>
<dbReference type="InterPro" id="IPR039426">
    <property type="entry name" value="TonB-dep_rcpt-like"/>
</dbReference>
<feature type="domain" description="TonB-dependent receptor plug" evidence="18">
    <location>
        <begin position="85"/>
        <end position="180"/>
    </location>
</feature>
<protein>
    <submittedName>
        <fullName evidence="19">Energy transducer TonB</fullName>
    </submittedName>
</protein>
<feature type="short sequence motif" description="TonB C-terminal box" evidence="15">
    <location>
        <begin position="723"/>
        <end position="740"/>
    </location>
</feature>
<dbReference type="CDD" id="cd01347">
    <property type="entry name" value="ligand_gated_channel"/>
    <property type="match status" value="1"/>
</dbReference>
<dbReference type="InterPro" id="IPR036942">
    <property type="entry name" value="Beta-barrel_TonB_sf"/>
</dbReference>
<dbReference type="SUPFAM" id="SSF56935">
    <property type="entry name" value="Porins"/>
    <property type="match status" value="1"/>
</dbReference>
<evidence type="ECO:0000256" key="10">
    <source>
        <dbReference type="ARBA" id="ARBA00023077"/>
    </source>
</evidence>
<dbReference type="InterPro" id="IPR000531">
    <property type="entry name" value="Beta-barrel_TonB"/>
</dbReference>
<evidence type="ECO:0000256" key="5">
    <source>
        <dbReference type="ARBA" id="ARBA00022496"/>
    </source>
</evidence>
<name>A0ABX4S779_9GAMM</name>
<gene>
    <name evidence="19" type="ORF">A0G03_11115</name>
</gene>
<evidence type="ECO:0000313" key="20">
    <source>
        <dbReference type="Proteomes" id="UP000234468"/>
    </source>
</evidence>
<dbReference type="Pfam" id="PF07715">
    <property type="entry name" value="Plug"/>
    <property type="match status" value="1"/>
</dbReference>
<evidence type="ECO:0000256" key="13">
    <source>
        <dbReference type="ARBA" id="ARBA00023237"/>
    </source>
</evidence>
<dbReference type="InterPro" id="IPR037066">
    <property type="entry name" value="Plug_dom_sf"/>
</dbReference>
<keyword evidence="10 16" id="KW-0798">TonB box</keyword>
<dbReference type="PROSITE" id="PS01156">
    <property type="entry name" value="TONB_DEPENDENT_REC_2"/>
    <property type="match status" value="1"/>
</dbReference>
<keyword evidence="20" id="KW-1185">Reference proteome</keyword>
<keyword evidence="3 14" id="KW-0813">Transport</keyword>
<dbReference type="Proteomes" id="UP000234468">
    <property type="component" value="Unassembled WGS sequence"/>
</dbReference>
<dbReference type="InterPro" id="IPR010917">
    <property type="entry name" value="TonB_rcpt_CS"/>
</dbReference>
<evidence type="ECO:0000256" key="8">
    <source>
        <dbReference type="ARBA" id="ARBA00023004"/>
    </source>
</evidence>
<keyword evidence="12" id="KW-0675">Receptor</keyword>
<dbReference type="NCBIfam" id="TIGR01783">
    <property type="entry name" value="TonB-siderophor"/>
    <property type="match status" value="1"/>
</dbReference>
<evidence type="ECO:0000256" key="1">
    <source>
        <dbReference type="ARBA" id="ARBA00004571"/>
    </source>
</evidence>
<keyword evidence="9" id="KW-0406">Ion transport</keyword>
<evidence type="ECO:0000259" key="18">
    <source>
        <dbReference type="Pfam" id="PF07715"/>
    </source>
</evidence>
<organism evidence="19 20">
    <name type="scientific">Pectobacterium peruviense</name>
    <dbReference type="NCBI Taxonomy" id="2066479"/>
    <lineage>
        <taxon>Bacteria</taxon>
        <taxon>Pseudomonadati</taxon>
        <taxon>Pseudomonadota</taxon>
        <taxon>Gammaproteobacteria</taxon>
        <taxon>Enterobacterales</taxon>
        <taxon>Pectobacteriaceae</taxon>
        <taxon>Pectobacterium</taxon>
    </lineage>
</organism>
<dbReference type="PANTHER" id="PTHR32552:SF82">
    <property type="entry name" value="FCUA PROTEIN"/>
    <property type="match status" value="1"/>
</dbReference>
<evidence type="ECO:0000256" key="15">
    <source>
        <dbReference type="PROSITE-ProRule" id="PRU10144"/>
    </source>
</evidence>
<dbReference type="Gene3D" id="2.40.170.20">
    <property type="entry name" value="TonB-dependent receptor, beta-barrel domain"/>
    <property type="match status" value="1"/>
</dbReference>
<comment type="subcellular location">
    <subcellularLocation>
        <location evidence="1 14">Cell outer membrane</location>
        <topology evidence="1 14">Multi-pass membrane protein</topology>
    </subcellularLocation>
</comment>
<evidence type="ECO:0000313" key="19">
    <source>
        <dbReference type="EMBL" id="PKX86397.1"/>
    </source>
</evidence>
<dbReference type="RefSeq" id="WP_048262794.1">
    <property type="nucleotide sequence ID" value="NZ_AODU01000020.1"/>
</dbReference>
<dbReference type="InterPro" id="IPR010105">
    <property type="entry name" value="TonB_sidphr_rcpt"/>
</dbReference>
<dbReference type="PANTHER" id="PTHR32552">
    <property type="entry name" value="FERRICHROME IRON RECEPTOR-RELATED"/>
    <property type="match status" value="1"/>
</dbReference>
<dbReference type="Pfam" id="PF00593">
    <property type="entry name" value="TonB_dep_Rec_b-barrel"/>
    <property type="match status" value="1"/>
</dbReference>
<proteinExistence type="inferred from homology"/>
<evidence type="ECO:0000256" key="7">
    <source>
        <dbReference type="ARBA" id="ARBA00022729"/>
    </source>
</evidence>
<evidence type="ECO:0000256" key="4">
    <source>
        <dbReference type="ARBA" id="ARBA00022452"/>
    </source>
</evidence>
<dbReference type="InterPro" id="IPR012910">
    <property type="entry name" value="Plug_dom"/>
</dbReference>
<evidence type="ECO:0000256" key="16">
    <source>
        <dbReference type="RuleBase" id="RU003357"/>
    </source>
</evidence>
<evidence type="ECO:0000256" key="12">
    <source>
        <dbReference type="ARBA" id="ARBA00023170"/>
    </source>
</evidence>
<evidence type="ECO:0000256" key="9">
    <source>
        <dbReference type="ARBA" id="ARBA00023065"/>
    </source>
</evidence>
<reference evidence="19 20" key="1">
    <citation type="submission" date="2016-04" db="EMBL/GenBank/DDBJ databases">
        <title>New species of Pectobacterium.</title>
        <authorList>
            <person name="Waleron M."/>
            <person name="Misztak A.E."/>
            <person name="Waleron K."/>
        </authorList>
    </citation>
    <scope>NUCLEOTIDE SEQUENCE [LARGE SCALE GENOMIC DNA]</scope>
    <source>
        <strain evidence="19 20">IFB5232</strain>
    </source>
</reference>
<comment type="similarity">
    <text evidence="2 14 16">Belongs to the TonB-dependent receptor family.</text>
</comment>